<reference evidence="2 3" key="1">
    <citation type="submission" date="2013-05" db="EMBL/GenBank/DDBJ databases">
        <title>Drechslerella stenobrocha genome reveals carnivorous origination and mechanical trapping mechanism of predatory fungi.</title>
        <authorList>
            <person name="Liu X."/>
            <person name="Zhang W."/>
            <person name="Liu K."/>
        </authorList>
    </citation>
    <scope>NUCLEOTIDE SEQUENCE [LARGE SCALE GENOMIC DNA]</scope>
    <source>
        <strain evidence="2 3">248</strain>
    </source>
</reference>
<dbReference type="PANTHER" id="PTHR37948">
    <property type="entry name" value="ZGC:113208"/>
    <property type="match status" value="1"/>
</dbReference>
<organism evidence="2 3">
    <name type="scientific">Drechslerella stenobrocha 248</name>
    <dbReference type="NCBI Taxonomy" id="1043628"/>
    <lineage>
        <taxon>Eukaryota</taxon>
        <taxon>Fungi</taxon>
        <taxon>Dikarya</taxon>
        <taxon>Ascomycota</taxon>
        <taxon>Pezizomycotina</taxon>
        <taxon>Orbiliomycetes</taxon>
        <taxon>Orbiliales</taxon>
        <taxon>Orbiliaceae</taxon>
        <taxon>Drechslerella</taxon>
    </lineage>
</organism>
<protein>
    <submittedName>
        <fullName evidence="2">Uncharacterized protein</fullName>
    </submittedName>
</protein>
<evidence type="ECO:0000313" key="3">
    <source>
        <dbReference type="Proteomes" id="UP000024837"/>
    </source>
</evidence>
<sequence length="309" mass="35020">MTDYESLRLANIQRNKNLLEELQLDKPILQPPTALPSAKRRKLGITPAAPTRSSARLSALPRPSYKDEPDANQISKPPTKPLATSQPSRSKSPSGIAPSISPTNWSSWTPAAPPPTRSEDGTLNFASHPSFLPNKTPHEVIREGCFGGTYFRPLYSAHLGLTISNDHMELPASWTQGLDASRYILSPTYDASVNKYGVACGQSIEQWEANGWINHDFDVRGWFQWYCRFYQGRRCADDERQVGRWQRCCGARGRWRRALLKRYRDAGVREVFADDEEDGSKEVSPVVHQTCHHWAWELRQPVLDAYWAD</sequence>
<feature type="compositionally biased region" description="Polar residues" evidence="1">
    <location>
        <begin position="72"/>
        <end position="93"/>
    </location>
</feature>
<feature type="compositionally biased region" description="Polar residues" evidence="1">
    <location>
        <begin position="100"/>
        <end position="109"/>
    </location>
</feature>
<gene>
    <name evidence="2" type="ORF">DRE_01425</name>
</gene>
<dbReference type="Proteomes" id="UP000024837">
    <property type="component" value="Unassembled WGS sequence"/>
</dbReference>
<dbReference type="HOGENOM" id="CLU_050444_0_0_1"/>
<proteinExistence type="predicted"/>
<dbReference type="PANTHER" id="PTHR37948:SF1">
    <property type="entry name" value="BLL5189 PROTEIN"/>
    <property type="match status" value="1"/>
</dbReference>
<feature type="region of interest" description="Disordered" evidence="1">
    <location>
        <begin position="21"/>
        <end position="130"/>
    </location>
</feature>
<name>W7HUN0_9PEZI</name>
<evidence type="ECO:0000256" key="1">
    <source>
        <dbReference type="SAM" id="MobiDB-lite"/>
    </source>
</evidence>
<keyword evidence="3" id="KW-1185">Reference proteome</keyword>
<dbReference type="EMBL" id="KI966457">
    <property type="protein sequence ID" value="EWC43538.1"/>
    <property type="molecule type" value="Genomic_DNA"/>
</dbReference>
<dbReference type="OrthoDB" id="4850at2759"/>
<accession>W7HUN0</accession>
<dbReference type="AlphaFoldDB" id="W7HUN0"/>
<evidence type="ECO:0000313" key="2">
    <source>
        <dbReference type="EMBL" id="EWC43538.1"/>
    </source>
</evidence>